<keyword evidence="3 4" id="KW-0472">Membrane</keyword>
<dbReference type="EMBL" id="NCKU01004596">
    <property type="protein sequence ID" value="RWS05724.1"/>
    <property type="molecule type" value="Genomic_DNA"/>
</dbReference>
<keyword evidence="2 4" id="KW-1133">Transmembrane helix</keyword>
<keyword evidence="1 4" id="KW-0812">Transmembrane</keyword>
<evidence type="ECO:0000313" key="6">
    <source>
        <dbReference type="Proteomes" id="UP000285301"/>
    </source>
</evidence>
<dbReference type="OrthoDB" id="6512734at2759"/>
<evidence type="ECO:0008006" key="7">
    <source>
        <dbReference type="Google" id="ProtNLM"/>
    </source>
</evidence>
<evidence type="ECO:0000256" key="2">
    <source>
        <dbReference type="ARBA" id="ARBA00022989"/>
    </source>
</evidence>
<protein>
    <recommendedName>
        <fullName evidence="7">Sodium-dependent glucose transporter 1-like protein</fullName>
    </recommendedName>
</protein>
<evidence type="ECO:0000256" key="3">
    <source>
        <dbReference type="ARBA" id="ARBA00023136"/>
    </source>
</evidence>
<dbReference type="Gene3D" id="1.20.1250.20">
    <property type="entry name" value="MFS general substrate transporter like domains"/>
    <property type="match status" value="1"/>
</dbReference>
<gene>
    <name evidence="5" type="ORF">B4U79_19080</name>
</gene>
<feature type="transmembrane region" description="Helical" evidence="4">
    <location>
        <begin position="111"/>
        <end position="130"/>
    </location>
</feature>
<evidence type="ECO:0000256" key="1">
    <source>
        <dbReference type="ARBA" id="ARBA00022692"/>
    </source>
</evidence>
<organism evidence="5 6">
    <name type="scientific">Dinothrombium tinctorium</name>
    <dbReference type="NCBI Taxonomy" id="1965070"/>
    <lineage>
        <taxon>Eukaryota</taxon>
        <taxon>Metazoa</taxon>
        <taxon>Ecdysozoa</taxon>
        <taxon>Arthropoda</taxon>
        <taxon>Chelicerata</taxon>
        <taxon>Arachnida</taxon>
        <taxon>Acari</taxon>
        <taxon>Acariformes</taxon>
        <taxon>Trombidiformes</taxon>
        <taxon>Prostigmata</taxon>
        <taxon>Anystina</taxon>
        <taxon>Parasitengona</taxon>
        <taxon>Trombidioidea</taxon>
        <taxon>Trombidiidae</taxon>
        <taxon>Dinothrombium</taxon>
    </lineage>
</organism>
<dbReference type="PANTHER" id="PTHR23121">
    <property type="entry name" value="SODIUM-DEPENDENT GLUCOSE TRANSPORTER 1"/>
    <property type="match status" value="1"/>
</dbReference>
<comment type="caution">
    <text evidence="5">The sequence shown here is derived from an EMBL/GenBank/DDBJ whole genome shotgun (WGS) entry which is preliminary data.</text>
</comment>
<dbReference type="SUPFAM" id="SSF103473">
    <property type="entry name" value="MFS general substrate transporter"/>
    <property type="match status" value="2"/>
</dbReference>
<reference evidence="5 6" key="1">
    <citation type="journal article" date="2018" name="Gigascience">
        <title>Genomes of trombidid mites reveal novel predicted allergens and laterally-transferred genes associated with secondary metabolism.</title>
        <authorList>
            <person name="Dong X."/>
            <person name="Chaisiri K."/>
            <person name="Xia D."/>
            <person name="Armstrong S.D."/>
            <person name="Fang Y."/>
            <person name="Donnelly M.J."/>
            <person name="Kadowaki T."/>
            <person name="McGarry J.W."/>
            <person name="Darby A.C."/>
            <person name="Makepeace B.L."/>
        </authorList>
    </citation>
    <scope>NUCLEOTIDE SEQUENCE [LARGE SCALE GENOMIC DNA]</scope>
    <source>
        <strain evidence="5">UoL-WK</strain>
    </source>
</reference>
<feature type="transmembrane region" description="Helical" evidence="4">
    <location>
        <begin position="142"/>
        <end position="166"/>
    </location>
</feature>
<dbReference type="InterPro" id="IPR036259">
    <property type="entry name" value="MFS_trans_sf"/>
</dbReference>
<evidence type="ECO:0000313" key="5">
    <source>
        <dbReference type="EMBL" id="RWS05724.1"/>
    </source>
</evidence>
<sequence length="255" mass="27830">MNSSLPGVTLLDLQLAVNCTLDEATLLMPTNAAGFMVGALICGVIIEFIDFQIVLLISTVACSATTAYFPLNRKFWILCLNSSVNGFLTGFMISGGNAWLLHLWGKASPPFLQAFHFCFGLGAFIGPLVAEPFLLPLHHEEIEIHVGVTLVGFGTSPLFATIFSFLGEYMKITSKVSSLLFVACYAGAFVMPYVVGVTVETHPDVFLYQSALCAVSLCLVFFGLFFIKRAQLLDKCEEENNNVELRNKHIADAQP</sequence>
<evidence type="ECO:0000256" key="4">
    <source>
        <dbReference type="SAM" id="Phobius"/>
    </source>
</evidence>
<feature type="transmembrane region" description="Helical" evidence="4">
    <location>
        <begin position="205"/>
        <end position="227"/>
    </location>
</feature>
<accession>A0A3S3NTF2</accession>
<feature type="transmembrane region" description="Helical" evidence="4">
    <location>
        <begin position="26"/>
        <end position="46"/>
    </location>
</feature>
<feature type="transmembrane region" description="Helical" evidence="4">
    <location>
        <begin position="75"/>
        <end position="99"/>
    </location>
</feature>
<feature type="transmembrane region" description="Helical" evidence="4">
    <location>
        <begin position="178"/>
        <end position="199"/>
    </location>
</feature>
<dbReference type="Proteomes" id="UP000285301">
    <property type="component" value="Unassembled WGS sequence"/>
</dbReference>
<feature type="transmembrane region" description="Helical" evidence="4">
    <location>
        <begin position="53"/>
        <end position="69"/>
    </location>
</feature>
<keyword evidence="6" id="KW-1185">Reference proteome</keyword>
<dbReference type="AlphaFoldDB" id="A0A3S3NTF2"/>
<dbReference type="PANTHER" id="PTHR23121:SF9">
    <property type="entry name" value="SODIUM-DEPENDENT GLUCOSE TRANSPORTER 1"/>
    <property type="match status" value="1"/>
</dbReference>
<proteinExistence type="predicted"/>
<name>A0A3S3NTF2_9ACAR</name>